<dbReference type="CDD" id="cd16376">
    <property type="entry name" value="Avd_like"/>
    <property type="match status" value="1"/>
</dbReference>
<reference evidence="1 2" key="1">
    <citation type="journal article" date="2016" name="Nat. Commun.">
        <title>Thousands of microbial genomes shed light on interconnected biogeochemical processes in an aquifer system.</title>
        <authorList>
            <person name="Anantharaman K."/>
            <person name="Brown C.T."/>
            <person name="Hug L.A."/>
            <person name="Sharon I."/>
            <person name="Castelle C.J."/>
            <person name="Probst A.J."/>
            <person name="Thomas B.C."/>
            <person name="Singh A."/>
            <person name="Wilkins M.J."/>
            <person name="Karaoz U."/>
            <person name="Brodie E.L."/>
            <person name="Williams K.H."/>
            <person name="Hubbard S.S."/>
            <person name="Banfield J.F."/>
        </authorList>
    </citation>
    <scope>NUCLEOTIDE SEQUENCE [LARGE SCALE GENOMIC DNA]</scope>
</reference>
<dbReference type="AlphaFoldDB" id="A0A1G2URM7"/>
<organism evidence="1 2">
    <name type="scientific">Candidatus Zambryskibacteria bacterium RIFCSPLOWO2_12_FULL_39_23</name>
    <dbReference type="NCBI Taxonomy" id="1802776"/>
    <lineage>
        <taxon>Bacteria</taxon>
        <taxon>Candidatus Zambryskiibacteriota</taxon>
    </lineage>
</organism>
<accession>A0A1G2URM7</accession>
<dbReference type="Proteomes" id="UP000176558">
    <property type="component" value="Unassembled WGS sequence"/>
</dbReference>
<evidence type="ECO:0008006" key="3">
    <source>
        <dbReference type="Google" id="ProtNLM"/>
    </source>
</evidence>
<evidence type="ECO:0000313" key="1">
    <source>
        <dbReference type="EMBL" id="OHB12000.1"/>
    </source>
</evidence>
<sequence length="109" mass="12889">MAKLLSVYAEWNTLIRHIPKIRRYSLGVKIDILFSDIIELVSLAQFSSKELRRETLQKAITKNDCLKFMLYVMLELKGIEEKHFFSLAPRMEEVGKLLYSWKMQNKPPQ</sequence>
<dbReference type="EMBL" id="MHWT01000024">
    <property type="protein sequence ID" value="OHB12000.1"/>
    <property type="molecule type" value="Genomic_DNA"/>
</dbReference>
<dbReference type="InterPro" id="IPR036583">
    <property type="entry name" value="23S_rRNA_IVS_sf"/>
</dbReference>
<name>A0A1G2URM7_9BACT</name>
<gene>
    <name evidence="1" type="ORF">A3G99_02860</name>
</gene>
<protein>
    <recommendedName>
        <fullName evidence="3">Four helix bundle protein</fullName>
    </recommendedName>
</protein>
<proteinExistence type="predicted"/>
<comment type="caution">
    <text evidence="1">The sequence shown here is derived from an EMBL/GenBank/DDBJ whole genome shotgun (WGS) entry which is preliminary data.</text>
</comment>
<dbReference type="Gene3D" id="1.20.1440.60">
    <property type="entry name" value="23S rRNA-intervening sequence"/>
    <property type="match status" value="1"/>
</dbReference>
<dbReference type="InterPro" id="IPR055360">
    <property type="entry name" value="bAvd"/>
</dbReference>
<evidence type="ECO:0000313" key="2">
    <source>
        <dbReference type="Proteomes" id="UP000176558"/>
    </source>
</evidence>